<evidence type="ECO:0000313" key="2">
    <source>
        <dbReference type="Proteomes" id="UP000077266"/>
    </source>
</evidence>
<accession>A0A165PW37</accession>
<protein>
    <submittedName>
        <fullName evidence="1">Uncharacterized protein</fullName>
    </submittedName>
</protein>
<dbReference type="AlphaFoldDB" id="A0A165PW37"/>
<dbReference type="InParanoid" id="A0A165PW37"/>
<proteinExistence type="predicted"/>
<name>A0A165PW37_EXIGL</name>
<sequence length="347" mass="40027">MHSTAPLREVLFDDVIRVLDLGWPLTADPDEDEIQRYVREKSSIEALVVSFRLTVDAADGRFTLDDPCNLMRVDARLHSWWKGNAWTIVPTHLEAVTFWITDANKTWQDAVATDEQAGRDLFYDTFRFSLLTYDVVVLDEEHFTQPELEDQLLPSTTNHTEPQVFVPRDGRLHYTPDDAPFATCSLPERQFCDNVNPFIIILSAFHQFRRTLERRGALPEYLHELWTNLQSAVDALFFKPFGWDDPTARLTDAFVEMAMYGKRGRKPYRDRVAEFHEAQIAEQHRIRGISRPPPPAVHANYGKPPQHCDMFTAILNNKELTESERNDAVFAILAHEVTLPPYSDIET</sequence>
<gene>
    <name evidence="1" type="ORF">EXIGLDRAFT_759463</name>
</gene>
<keyword evidence="2" id="KW-1185">Reference proteome</keyword>
<dbReference type="EMBL" id="KV425886">
    <property type="protein sequence ID" value="KZW02746.1"/>
    <property type="molecule type" value="Genomic_DNA"/>
</dbReference>
<evidence type="ECO:0000313" key="1">
    <source>
        <dbReference type="EMBL" id="KZW02746.1"/>
    </source>
</evidence>
<reference evidence="1 2" key="1">
    <citation type="journal article" date="2016" name="Mol. Biol. Evol.">
        <title>Comparative Genomics of Early-Diverging Mushroom-Forming Fungi Provides Insights into the Origins of Lignocellulose Decay Capabilities.</title>
        <authorList>
            <person name="Nagy L.G."/>
            <person name="Riley R."/>
            <person name="Tritt A."/>
            <person name="Adam C."/>
            <person name="Daum C."/>
            <person name="Floudas D."/>
            <person name="Sun H."/>
            <person name="Yadav J.S."/>
            <person name="Pangilinan J."/>
            <person name="Larsson K.H."/>
            <person name="Matsuura K."/>
            <person name="Barry K."/>
            <person name="Labutti K."/>
            <person name="Kuo R."/>
            <person name="Ohm R.A."/>
            <person name="Bhattacharya S.S."/>
            <person name="Shirouzu T."/>
            <person name="Yoshinaga Y."/>
            <person name="Martin F.M."/>
            <person name="Grigoriev I.V."/>
            <person name="Hibbett D.S."/>
        </authorList>
    </citation>
    <scope>NUCLEOTIDE SEQUENCE [LARGE SCALE GENOMIC DNA]</scope>
    <source>
        <strain evidence="1 2">HHB12029</strain>
    </source>
</reference>
<organism evidence="1 2">
    <name type="scientific">Exidia glandulosa HHB12029</name>
    <dbReference type="NCBI Taxonomy" id="1314781"/>
    <lineage>
        <taxon>Eukaryota</taxon>
        <taxon>Fungi</taxon>
        <taxon>Dikarya</taxon>
        <taxon>Basidiomycota</taxon>
        <taxon>Agaricomycotina</taxon>
        <taxon>Agaricomycetes</taxon>
        <taxon>Auriculariales</taxon>
        <taxon>Exidiaceae</taxon>
        <taxon>Exidia</taxon>
    </lineage>
</organism>
<dbReference type="Proteomes" id="UP000077266">
    <property type="component" value="Unassembled WGS sequence"/>
</dbReference>